<dbReference type="Proteomes" id="UP001349262">
    <property type="component" value="Unassembled WGS sequence"/>
</dbReference>
<dbReference type="InterPro" id="IPR036390">
    <property type="entry name" value="WH_DNA-bd_sf"/>
</dbReference>
<evidence type="ECO:0000256" key="1">
    <source>
        <dbReference type="ARBA" id="ARBA00009437"/>
    </source>
</evidence>
<accession>A0ABU7T4P8</accession>
<dbReference type="PANTHER" id="PTHR30579:SF7">
    <property type="entry name" value="HTH-TYPE TRANSCRIPTIONAL REGULATOR LRHA-RELATED"/>
    <property type="match status" value="1"/>
</dbReference>
<organism evidence="6 7">
    <name type="scientific">Methylobacterium radiotolerans</name>
    <dbReference type="NCBI Taxonomy" id="31998"/>
    <lineage>
        <taxon>Bacteria</taxon>
        <taxon>Pseudomonadati</taxon>
        <taxon>Pseudomonadota</taxon>
        <taxon>Alphaproteobacteria</taxon>
        <taxon>Hyphomicrobiales</taxon>
        <taxon>Methylobacteriaceae</taxon>
        <taxon>Methylobacterium</taxon>
    </lineage>
</organism>
<dbReference type="InterPro" id="IPR050176">
    <property type="entry name" value="LTTR"/>
</dbReference>
<dbReference type="PROSITE" id="PS50931">
    <property type="entry name" value="HTH_LYSR"/>
    <property type="match status" value="1"/>
</dbReference>
<sequence>MAALPVNLDMDVLRTFVTGIDLGSFAKAAARLGRSPSAISLQLRKLEDQVGCPLLRRNGRGLALTEPGEMLLGYARRMLDLNDAAVSAVAAPALTGWVRLGLPQDVSETGLPAVLARFARLHPAVRVEAHVERDAVLRAEVEAGRLDLALLWDDAGGAGEGTLVADLPMVWVGPKSDLSLAASRPLPLALFGAPCRFRHAASEALDAAGIPWRISFTSQGLAGLWAAVAAGLGLTLRTAHGLPGTLRPLDPGETGLPPLPALSLRLRRSGPGRPAVERLAALLHETFQEAFHEPFHEVFAKARRP</sequence>
<feature type="domain" description="HTH lysR-type" evidence="5">
    <location>
        <begin position="8"/>
        <end position="65"/>
    </location>
</feature>
<dbReference type="InterPro" id="IPR005119">
    <property type="entry name" value="LysR_subst-bd"/>
</dbReference>
<keyword evidence="4" id="KW-0804">Transcription</keyword>
<dbReference type="Gene3D" id="1.10.10.10">
    <property type="entry name" value="Winged helix-like DNA-binding domain superfamily/Winged helix DNA-binding domain"/>
    <property type="match status" value="1"/>
</dbReference>
<proteinExistence type="inferred from homology"/>
<evidence type="ECO:0000313" key="7">
    <source>
        <dbReference type="Proteomes" id="UP001349262"/>
    </source>
</evidence>
<dbReference type="SUPFAM" id="SSF53850">
    <property type="entry name" value="Periplasmic binding protein-like II"/>
    <property type="match status" value="1"/>
</dbReference>
<dbReference type="Pfam" id="PF00126">
    <property type="entry name" value="HTH_1"/>
    <property type="match status" value="1"/>
</dbReference>
<gene>
    <name evidence="6" type="ORF">MRSR164_01420</name>
</gene>
<reference evidence="6 7" key="1">
    <citation type="journal article" date="2012" name="Genet. Mol. Biol.">
        <title>Analysis of 16S rRNA and mxaF genes revealing insights into Methylobacterium niche-specific plant association.</title>
        <authorList>
            <person name="Dourado M.N."/>
            <person name="Andreote F.D."/>
            <person name="Dini-Andreote F."/>
            <person name="Conti R."/>
            <person name="Araujo J.M."/>
            <person name="Araujo W.L."/>
        </authorList>
    </citation>
    <scope>NUCLEOTIDE SEQUENCE [LARGE SCALE GENOMIC DNA]</scope>
    <source>
        <strain evidence="6 7">SR1.6/4</strain>
    </source>
</reference>
<evidence type="ECO:0000256" key="2">
    <source>
        <dbReference type="ARBA" id="ARBA00023015"/>
    </source>
</evidence>
<evidence type="ECO:0000259" key="5">
    <source>
        <dbReference type="PROSITE" id="PS50931"/>
    </source>
</evidence>
<dbReference type="InterPro" id="IPR000847">
    <property type="entry name" value="LysR_HTH_N"/>
</dbReference>
<protein>
    <submittedName>
        <fullName evidence="6">LysR family transcriptional regulator</fullName>
    </submittedName>
</protein>
<keyword evidence="7" id="KW-1185">Reference proteome</keyword>
<dbReference type="InterPro" id="IPR036388">
    <property type="entry name" value="WH-like_DNA-bd_sf"/>
</dbReference>
<evidence type="ECO:0000313" key="6">
    <source>
        <dbReference type="EMBL" id="MEE7455520.1"/>
    </source>
</evidence>
<comment type="caution">
    <text evidence="6">The sequence shown here is derived from an EMBL/GenBank/DDBJ whole genome shotgun (WGS) entry which is preliminary data.</text>
</comment>
<comment type="similarity">
    <text evidence="1">Belongs to the LysR transcriptional regulatory family.</text>
</comment>
<keyword evidence="3" id="KW-0238">DNA-binding</keyword>
<dbReference type="PANTHER" id="PTHR30579">
    <property type="entry name" value="TRANSCRIPTIONAL REGULATOR"/>
    <property type="match status" value="1"/>
</dbReference>
<dbReference type="EMBL" id="MLBY01000002">
    <property type="protein sequence ID" value="MEE7455520.1"/>
    <property type="molecule type" value="Genomic_DNA"/>
</dbReference>
<evidence type="ECO:0000256" key="3">
    <source>
        <dbReference type="ARBA" id="ARBA00023125"/>
    </source>
</evidence>
<dbReference type="SUPFAM" id="SSF46785">
    <property type="entry name" value="Winged helix' DNA-binding domain"/>
    <property type="match status" value="1"/>
</dbReference>
<name>A0ABU7T4P8_9HYPH</name>
<dbReference type="Pfam" id="PF03466">
    <property type="entry name" value="LysR_substrate"/>
    <property type="match status" value="1"/>
</dbReference>
<evidence type="ECO:0000256" key="4">
    <source>
        <dbReference type="ARBA" id="ARBA00023163"/>
    </source>
</evidence>
<keyword evidence="2" id="KW-0805">Transcription regulation</keyword>
<dbReference type="Gene3D" id="3.40.190.10">
    <property type="entry name" value="Periplasmic binding protein-like II"/>
    <property type="match status" value="2"/>
</dbReference>